<dbReference type="HOGENOM" id="CLU_2867979_0_0_1"/>
<keyword evidence="2" id="KW-1185">Reference proteome</keyword>
<dbReference type="EMBL" id="KN838663">
    <property type="protein sequence ID" value="KIJ98722.1"/>
    <property type="molecule type" value="Genomic_DNA"/>
</dbReference>
<protein>
    <submittedName>
        <fullName evidence="1">Uncharacterized protein</fullName>
    </submittedName>
</protein>
<reference evidence="2" key="2">
    <citation type="submission" date="2015-01" db="EMBL/GenBank/DDBJ databases">
        <title>Evolutionary Origins and Diversification of the Mycorrhizal Mutualists.</title>
        <authorList>
            <consortium name="DOE Joint Genome Institute"/>
            <consortium name="Mycorrhizal Genomics Consortium"/>
            <person name="Kohler A."/>
            <person name="Kuo A."/>
            <person name="Nagy L.G."/>
            <person name="Floudas D."/>
            <person name="Copeland A."/>
            <person name="Barry K.W."/>
            <person name="Cichocki N."/>
            <person name="Veneault-Fourrey C."/>
            <person name="LaButti K."/>
            <person name="Lindquist E.A."/>
            <person name="Lipzen A."/>
            <person name="Lundell T."/>
            <person name="Morin E."/>
            <person name="Murat C."/>
            <person name="Riley R."/>
            <person name="Ohm R."/>
            <person name="Sun H."/>
            <person name="Tunlid A."/>
            <person name="Henrissat B."/>
            <person name="Grigoriev I.V."/>
            <person name="Hibbett D.S."/>
            <person name="Martin F."/>
        </authorList>
    </citation>
    <scope>NUCLEOTIDE SEQUENCE [LARGE SCALE GENOMIC DNA]</scope>
    <source>
        <strain evidence="2">LaAM-08-1</strain>
    </source>
</reference>
<reference evidence="1 2" key="1">
    <citation type="submission" date="2014-04" db="EMBL/GenBank/DDBJ databases">
        <authorList>
            <consortium name="DOE Joint Genome Institute"/>
            <person name="Kuo A."/>
            <person name="Kohler A."/>
            <person name="Nagy L.G."/>
            <person name="Floudas D."/>
            <person name="Copeland A."/>
            <person name="Barry K.W."/>
            <person name="Cichocki N."/>
            <person name="Veneault-Fourrey C."/>
            <person name="LaButti K."/>
            <person name="Lindquist E.A."/>
            <person name="Lipzen A."/>
            <person name="Lundell T."/>
            <person name="Morin E."/>
            <person name="Murat C."/>
            <person name="Sun H."/>
            <person name="Tunlid A."/>
            <person name="Henrissat B."/>
            <person name="Grigoriev I.V."/>
            <person name="Hibbett D.S."/>
            <person name="Martin F."/>
            <person name="Nordberg H.P."/>
            <person name="Cantor M.N."/>
            <person name="Hua S.X."/>
        </authorList>
    </citation>
    <scope>NUCLEOTIDE SEQUENCE [LARGE SCALE GENOMIC DNA]</scope>
    <source>
        <strain evidence="1 2">LaAM-08-1</strain>
    </source>
</reference>
<name>A0A0C9XS05_9AGAR</name>
<organism evidence="1 2">
    <name type="scientific">Laccaria amethystina LaAM-08-1</name>
    <dbReference type="NCBI Taxonomy" id="1095629"/>
    <lineage>
        <taxon>Eukaryota</taxon>
        <taxon>Fungi</taxon>
        <taxon>Dikarya</taxon>
        <taxon>Basidiomycota</taxon>
        <taxon>Agaricomycotina</taxon>
        <taxon>Agaricomycetes</taxon>
        <taxon>Agaricomycetidae</taxon>
        <taxon>Agaricales</taxon>
        <taxon>Agaricineae</taxon>
        <taxon>Hydnangiaceae</taxon>
        <taxon>Laccaria</taxon>
    </lineage>
</organism>
<dbReference type="Proteomes" id="UP000054477">
    <property type="component" value="Unassembled WGS sequence"/>
</dbReference>
<evidence type="ECO:0000313" key="2">
    <source>
        <dbReference type="Proteomes" id="UP000054477"/>
    </source>
</evidence>
<sequence length="64" mass="7181">MVMNFIFSPFFPLILHKKTIVPIFLILGLLITGINPQCPSSPNQSLLKHEANTIEGKYTNNDLP</sequence>
<proteinExistence type="predicted"/>
<dbReference type="AlphaFoldDB" id="A0A0C9XS05"/>
<accession>A0A0C9XS05</accession>
<gene>
    <name evidence="1" type="ORF">K443DRAFT_197864</name>
</gene>
<evidence type="ECO:0000313" key="1">
    <source>
        <dbReference type="EMBL" id="KIJ98722.1"/>
    </source>
</evidence>